<sequence>MGTRLLALDQGTTSSRAMVVDEDGRVLGVGQHPLACHYPAPGWVEQDPEAIWATQLAAIRDALAAAGVEAAELRAIGIANQRETTVVWDRESGRAVAPAVVWQCRRSAPICEALRAAGREPLVRERTGLVLDPYFSASKLAWLLEHVPEVRRLADQGRLAFGTVDSWLLWKLSGGAVHRTDRTNAARTALLDLCTGRFDPELLALFGVPASCLPEVVDSVGPLAETDPSVLGARVLVSGVAGDQQAALAGQACTEPGMAKATYGTGAFVLLQTGPALPSSSHGLLGTLAWSLPGRRDHALEGSVFVAGAVIQWLRDDLGLLERAEDSAPLAASVPDSGGLVLVPAFTGLGAPHWDPAARGALVGISRGATRAHLARAALEAIAHQVRDVLVAMAEDLGGPPGVLRVDGGAARNDLLLQLQADLLGVPVERPVVTETTALGAACLAALGAGLLPGPEAFARFWRLERRFEPTTDEAERARAQATWQRALGRARGWAGPATTTETDDNTGGGAR</sequence>
<keyword evidence="3 7" id="KW-0547">Nucleotide-binding</keyword>
<feature type="binding site" evidence="7">
    <location>
        <position position="82"/>
    </location>
    <ligand>
        <name>sn-glycerol 3-phosphate</name>
        <dbReference type="ChEBI" id="CHEBI:57597"/>
    </ligand>
</feature>
<evidence type="ECO:0000256" key="5">
    <source>
        <dbReference type="ARBA" id="ARBA00022798"/>
    </source>
</evidence>
<feature type="binding site" evidence="7">
    <location>
        <position position="83"/>
    </location>
    <ligand>
        <name>sn-glycerol 3-phosphate</name>
        <dbReference type="ChEBI" id="CHEBI:57597"/>
    </ligand>
</feature>
<feature type="binding site" evidence="7">
    <location>
        <position position="409"/>
    </location>
    <ligand>
        <name>ADP</name>
        <dbReference type="ChEBI" id="CHEBI:456216"/>
    </ligand>
</feature>
<feature type="binding site" evidence="7">
    <location>
        <position position="12"/>
    </location>
    <ligand>
        <name>ATP</name>
        <dbReference type="ChEBI" id="CHEBI:30616"/>
    </ligand>
</feature>
<dbReference type="SUPFAM" id="SSF53067">
    <property type="entry name" value="Actin-like ATPase domain"/>
    <property type="match status" value="2"/>
</dbReference>
<feature type="binding site" evidence="7">
    <location>
        <position position="16"/>
    </location>
    <ligand>
        <name>ADP</name>
        <dbReference type="ChEBI" id="CHEBI:456216"/>
    </ligand>
</feature>
<feature type="binding site" evidence="7">
    <location>
        <position position="244"/>
    </location>
    <ligand>
        <name>glycerol</name>
        <dbReference type="ChEBI" id="CHEBI:17754"/>
    </ligand>
</feature>
<comment type="caution">
    <text evidence="12">The sequence shown here is derived from an EMBL/GenBank/DDBJ whole genome shotgun (WGS) entry which is preliminary data.</text>
</comment>
<feature type="binding site" evidence="7">
    <location>
        <position position="134"/>
    </location>
    <ligand>
        <name>glycerol</name>
        <dbReference type="ChEBI" id="CHEBI:17754"/>
    </ligand>
</feature>
<feature type="binding site" evidence="7">
    <location>
        <position position="308"/>
    </location>
    <ligand>
        <name>ADP</name>
        <dbReference type="ChEBI" id="CHEBI:456216"/>
    </ligand>
</feature>
<evidence type="ECO:0000256" key="8">
    <source>
        <dbReference type="RuleBase" id="RU003733"/>
    </source>
</evidence>
<comment type="activity regulation">
    <text evidence="7">Inhibited by fructose 1,6-bisphosphate (FBP).</text>
</comment>
<keyword evidence="6 7" id="KW-0067">ATP-binding</keyword>
<name>A0ABV6BYZ1_9ACTN</name>
<comment type="function">
    <text evidence="7">Key enzyme in the regulation of glycerol uptake and metabolism. Catalyzes the phosphorylation of glycerol to yield sn-glycerol 3-phosphate.</text>
</comment>
<dbReference type="InterPro" id="IPR018485">
    <property type="entry name" value="FGGY_C"/>
</dbReference>
<feature type="binding site" evidence="7">
    <location>
        <position position="12"/>
    </location>
    <ligand>
        <name>sn-glycerol 3-phosphate</name>
        <dbReference type="ChEBI" id="CHEBI:57597"/>
    </ligand>
</feature>
<dbReference type="PROSITE" id="PS00933">
    <property type="entry name" value="FGGY_KINASES_1"/>
    <property type="match status" value="1"/>
</dbReference>
<dbReference type="InterPro" id="IPR000577">
    <property type="entry name" value="Carb_kinase_FGGY"/>
</dbReference>
<dbReference type="Proteomes" id="UP001589788">
    <property type="component" value="Unassembled WGS sequence"/>
</dbReference>
<dbReference type="Gene3D" id="3.30.420.40">
    <property type="match status" value="2"/>
</dbReference>
<feature type="binding site" evidence="7">
    <location>
        <position position="12"/>
    </location>
    <ligand>
        <name>ADP</name>
        <dbReference type="ChEBI" id="CHEBI:456216"/>
    </ligand>
</feature>
<keyword evidence="4 7" id="KW-0418">Kinase</keyword>
<evidence type="ECO:0000313" key="12">
    <source>
        <dbReference type="EMBL" id="MFC0080640.1"/>
    </source>
</evidence>
<feature type="binding site" evidence="7">
    <location>
        <position position="265"/>
    </location>
    <ligand>
        <name>ADP</name>
        <dbReference type="ChEBI" id="CHEBI:456216"/>
    </ligand>
</feature>
<feature type="domain" description="Carbohydrate kinase FGGY N-terminal" evidence="10">
    <location>
        <begin position="6"/>
        <end position="250"/>
    </location>
</feature>
<feature type="binding site" evidence="7">
    <location>
        <position position="413"/>
    </location>
    <ligand>
        <name>ADP</name>
        <dbReference type="ChEBI" id="CHEBI:456216"/>
    </ligand>
</feature>
<dbReference type="PIRSF" id="PIRSF000538">
    <property type="entry name" value="GlpK"/>
    <property type="match status" value="1"/>
</dbReference>
<dbReference type="RefSeq" id="WP_377787058.1">
    <property type="nucleotide sequence ID" value="NZ_JBHLYQ010000002.1"/>
</dbReference>
<comment type="pathway">
    <text evidence="7">Polyol metabolism; glycerol degradation via glycerol kinase pathway; sn-glycerol 3-phosphate from glycerol: step 1/1.</text>
</comment>
<feature type="binding site" evidence="7">
    <location>
        <position position="82"/>
    </location>
    <ligand>
        <name>glycerol</name>
        <dbReference type="ChEBI" id="CHEBI:17754"/>
    </ligand>
</feature>
<dbReference type="EMBL" id="JBHLYQ010000002">
    <property type="protein sequence ID" value="MFC0080640.1"/>
    <property type="molecule type" value="Genomic_DNA"/>
</dbReference>
<dbReference type="InterPro" id="IPR043129">
    <property type="entry name" value="ATPase_NBD"/>
</dbReference>
<keyword evidence="5 7" id="KW-0319">Glycerol metabolism</keyword>
<feature type="binding site" evidence="7">
    <location>
        <position position="83"/>
    </location>
    <ligand>
        <name>glycerol</name>
        <dbReference type="ChEBI" id="CHEBI:17754"/>
    </ligand>
</feature>
<evidence type="ECO:0000256" key="9">
    <source>
        <dbReference type="SAM" id="MobiDB-lite"/>
    </source>
</evidence>
<dbReference type="NCBIfam" id="NF000756">
    <property type="entry name" value="PRK00047.1"/>
    <property type="match status" value="1"/>
</dbReference>
<evidence type="ECO:0000256" key="2">
    <source>
        <dbReference type="ARBA" id="ARBA00022679"/>
    </source>
</evidence>
<feature type="binding site" evidence="7">
    <location>
        <position position="13"/>
    </location>
    <ligand>
        <name>ATP</name>
        <dbReference type="ChEBI" id="CHEBI:30616"/>
    </ligand>
</feature>
<evidence type="ECO:0000256" key="6">
    <source>
        <dbReference type="ARBA" id="ARBA00022840"/>
    </source>
</evidence>
<dbReference type="PROSITE" id="PS00445">
    <property type="entry name" value="FGGY_KINASES_2"/>
    <property type="match status" value="1"/>
</dbReference>
<dbReference type="InterPro" id="IPR005999">
    <property type="entry name" value="Glycerol_kin"/>
</dbReference>
<feature type="binding site" evidence="7">
    <location>
        <position position="243"/>
    </location>
    <ligand>
        <name>glycerol</name>
        <dbReference type="ChEBI" id="CHEBI:17754"/>
    </ligand>
</feature>
<evidence type="ECO:0000256" key="4">
    <source>
        <dbReference type="ARBA" id="ARBA00022777"/>
    </source>
</evidence>
<feature type="binding site" evidence="7">
    <location>
        <position position="409"/>
    </location>
    <ligand>
        <name>ATP</name>
        <dbReference type="ChEBI" id="CHEBI:30616"/>
    </ligand>
</feature>
<dbReference type="Pfam" id="PF00370">
    <property type="entry name" value="FGGY_N"/>
    <property type="match status" value="1"/>
</dbReference>
<evidence type="ECO:0000256" key="3">
    <source>
        <dbReference type="ARBA" id="ARBA00022741"/>
    </source>
</evidence>
<feature type="domain" description="Carbohydrate kinase FGGY C-terminal" evidence="11">
    <location>
        <begin position="260"/>
        <end position="448"/>
    </location>
</feature>
<dbReference type="Pfam" id="PF02782">
    <property type="entry name" value="FGGY_C"/>
    <property type="match status" value="1"/>
</dbReference>
<dbReference type="CDD" id="cd07786">
    <property type="entry name" value="FGGY_EcGK_like"/>
    <property type="match status" value="1"/>
</dbReference>
<proteinExistence type="inferred from homology"/>
<organism evidence="12 13">
    <name type="scientific">Aciditerrimonas ferrireducens</name>
    <dbReference type="NCBI Taxonomy" id="667306"/>
    <lineage>
        <taxon>Bacteria</taxon>
        <taxon>Bacillati</taxon>
        <taxon>Actinomycetota</taxon>
        <taxon>Acidimicrobiia</taxon>
        <taxon>Acidimicrobiales</taxon>
        <taxon>Acidimicrobiaceae</taxon>
        <taxon>Aciditerrimonas</taxon>
    </lineage>
</organism>
<comment type="catalytic activity">
    <reaction evidence="7">
        <text>glycerol + ATP = sn-glycerol 3-phosphate + ADP + H(+)</text>
        <dbReference type="Rhea" id="RHEA:21644"/>
        <dbReference type="ChEBI" id="CHEBI:15378"/>
        <dbReference type="ChEBI" id="CHEBI:17754"/>
        <dbReference type="ChEBI" id="CHEBI:30616"/>
        <dbReference type="ChEBI" id="CHEBI:57597"/>
        <dbReference type="ChEBI" id="CHEBI:456216"/>
        <dbReference type="EC" id="2.7.1.30"/>
    </reaction>
</comment>
<dbReference type="GO" id="GO:0004370">
    <property type="term" value="F:glycerol kinase activity"/>
    <property type="evidence" value="ECO:0007669"/>
    <property type="project" value="UniProtKB-EC"/>
</dbReference>
<dbReference type="PANTHER" id="PTHR10196">
    <property type="entry name" value="SUGAR KINASE"/>
    <property type="match status" value="1"/>
</dbReference>
<feature type="binding site" evidence="7">
    <location>
        <position position="134"/>
    </location>
    <ligand>
        <name>sn-glycerol 3-phosphate</name>
        <dbReference type="ChEBI" id="CHEBI:57597"/>
    </ligand>
</feature>
<dbReference type="HAMAP" id="MF_00186">
    <property type="entry name" value="Glycerol_kin"/>
    <property type="match status" value="1"/>
</dbReference>
<keyword evidence="13" id="KW-1185">Reference proteome</keyword>
<dbReference type="InterPro" id="IPR018483">
    <property type="entry name" value="Carb_kinase_FGGY_CS"/>
</dbReference>
<evidence type="ECO:0000256" key="1">
    <source>
        <dbReference type="ARBA" id="ARBA00009156"/>
    </source>
</evidence>
<feature type="region of interest" description="Disordered" evidence="9">
    <location>
        <begin position="489"/>
        <end position="512"/>
    </location>
</feature>
<protein>
    <recommendedName>
        <fullName evidence="7">Glycerol kinase</fullName>
        <ecNumber evidence="7">2.7.1.30</ecNumber>
    </recommendedName>
    <alternativeName>
        <fullName evidence="7">ATP:glycerol 3-phosphotransferase</fullName>
    </alternativeName>
    <alternativeName>
        <fullName evidence="7">Glycerokinase</fullName>
        <shortName evidence="7">GK</shortName>
    </alternativeName>
</protein>
<feature type="binding site" evidence="7">
    <location>
        <position position="265"/>
    </location>
    <ligand>
        <name>ATP</name>
        <dbReference type="ChEBI" id="CHEBI:30616"/>
    </ligand>
</feature>
<dbReference type="InterPro" id="IPR018484">
    <property type="entry name" value="FGGY_N"/>
</dbReference>
<gene>
    <name evidence="7 12" type="primary">glpK</name>
    <name evidence="12" type="ORF">ACFFRE_00520</name>
</gene>
<accession>A0ABV6BYZ1</accession>
<evidence type="ECO:0000259" key="10">
    <source>
        <dbReference type="Pfam" id="PF00370"/>
    </source>
</evidence>
<dbReference type="NCBIfam" id="TIGR01311">
    <property type="entry name" value="glycerol_kin"/>
    <property type="match status" value="1"/>
</dbReference>
<feature type="binding site" evidence="7">
    <location>
        <position position="14"/>
    </location>
    <ligand>
        <name>ATP</name>
        <dbReference type="ChEBI" id="CHEBI:30616"/>
    </ligand>
</feature>
<evidence type="ECO:0000256" key="7">
    <source>
        <dbReference type="HAMAP-Rule" id="MF_00186"/>
    </source>
</evidence>
<dbReference type="PANTHER" id="PTHR10196:SF69">
    <property type="entry name" value="GLYCEROL KINASE"/>
    <property type="match status" value="1"/>
</dbReference>
<reference evidence="12 13" key="1">
    <citation type="submission" date="2024-09" db="EMBL/GenBank/DDBJ databases">
        <authorList>
            <person name="Sun Q."/>
            <person name="Mori K."/>
        </authorList>
    </citation>
    <scope>NUCLEOTIDE SEQUENCE [LARGE SCALE GENOMIC DNA]</scope>
    <source>
        <strain evidence="12 13">JCM 15389</strain>
    </source>
</reference>
<evidence type="ECO:0000313" key="13">
    <source>
        <dbReference type="Proteomes" id="UP001589788"/>
    </source>
</evidence>
<dbReference type="EC" id="2.7.1.30" evidence="7"/>
<evidence type="ECO:0000259" key="11">
    <source>
        <dbReference type="Pfam" id="PF02782"/>
    </source>
</evidence>
<feature type="binding site" evidence="7">
    <location>
        <position position="243"/>
    </location>
    <ligand>
        <name>sn-glycerol 3-phosphate</name>
        <dbReference type="ChEBI" id="CHEBI:57597"/>
    </ligand>
</feature>
<comment type="similarity">
    <text evidence="1 7 8">Belongs to the FGGY kinase family.</text>
</comment>
<keyword evidence="2 7" id="KW-0808">Transferase</keyword>
<feature type="binding site" evidence="7">
    <location>
        <position position="308"/>
    </location>
    <ligand>
        <name>ATP</name>
        <dbReference type="ChEBI" id="CHEBI:30616"/>
    </ligand>
</feature>
<feature type="binding site" evidence="7">
    <location>
        <position position="312"/>
    </location>
    <ligand>
        <name>ATP</name>
        <dbReference type="ChEBI" id="CHEBI:30616"/>
    </ligand>
</feature>